<evidence type="ECO:0000256" key="6">
    <source>
        <dbReference type="ARBA" id="ARBA00022723"/>
    </source>
</evidence>
<comment type="subcellular location">
    <subcellularLocation>
        <location evidence="2">Golgi apparatus membrane</location>
        <topology evidence="2">Single-pass type II membrane protein</topology>
    </subcellularLocation>
</comment>
<comment type="catalytic activity">
    <reaction evidence="16">
        <text>N(4)-(alpha-D-Man-(1-&gt;2)-alpha-D-Man-(1-&gt;2)-alpha-D-Man-(1-&gt;3)-[alpha-D-Man-(1-&gt;3)-[alpha-D-Man-(1-&gt;2)-alpha-D-Man-(1-&gt;6)]-alpha-D-Man-(1-&gt;6)]-beta-D-Man-(1-&gt;4)-beta-D-GlcNAc-(1-&gt;4)-beta-D-GlcNAc)-L-asparaginyl-[protein] (N-glucan mannose isomer 8A1,2,3B1,3) + 3 H2O = N(4)-(alpha-D-Man-(1-&gt;3)-[alpha-D-Man-(1-&gt;3)-[alpha-D-Man-(1-&gt;6)]-alpha-D-Man-(1-&gt;6)]-beta-D-Man-(1-&gt;4)-beta-D-GlcNAc-(1-&gt;4)-beta-D-GlcNAc)-L-asparaginyl-[protein] (N-glucan mannose isomer 5A1,2) + 3 beta-D-mannose</text>
        <dbReference type="Rhea" id="RHEA:56028"/>
        <dbReference type="Rhea" id="RHEA-COMP:14358"/>
        <dbReference type="Rhea" id="RHEA-COMP:14367"/>
        <dbReference type="ChEBI" id="CHEBI:15377"/>
        <dbReference type="ChEBI" id="CHEBI:28563"/>
        <dbReference type="ChEBI" id="CHEBI:59087"/>
        <dbReference type="ChEBI" id="CHEBI:60628"/>
        <dbReference type="EC" id="3.2.1.113"/>
    </reaction>
</comment>
<evidence type="ECO:0000256" key="9">
    <source>
        <dbReference type="ARBA" id="ARBA00022968"/>
    </source>
</evidence>
<evidence type="ECO:0000256" key="14">
    <source>
        <dbReference type="ARBA" id="ARBA00023180"/>
    </source>
</evidence>
<dbReference type="Gene3D" id="1.50.10.10">
    <property type="match status" value="1"/>
</dbReference>
<dbReference type="GO" id="GO:0009100">
    <property type="term" value="P:glycoprotein metabolic process"/>
    <property type="evidence" value="ECO:0007669"/>
    <property type="project" value="UniProtKB-ARBA"/>
</dbReference>
<feature type="active site" description="Proton donor" evidence="18">
    <location>
        <position position="322"/>
    </location>
</feature>
<keyword evidence="15 21" id="KW-0326">Glycosidase</keyword>
<feature type="active site" evidence="18">
    <location>
        <position position="214"/>
    </location>
</feature>
<dbReference type="GO" id="GO:0005975">
    <property type="term" value="P:carbohydrate metabolic process"/>
    <property type="evidence" value="ECO:0007669"/>
    <property type="project" value="InterPro"/>
</dbReference>
<feature type="disulfide bond" evidence="20">
    <location>
        <begin position="278"/>
        <end position="308"/>
    </location>
</feature>
<protein>
    <recommendedName>
        <fullName evidence="21">alpha-1,2-Mannosidase</fullName>
        <ecNumber evidence="21">3.2.1.-</ecNumber>
    </recommendedName>
</protein>
<dbReference type="InterPro" id="IPR012341">
    <property type="entry name" value="6hp_glycosidase-like_sf"/>
</dbReference>
<dbReference type="STRING" id="461836.A0A0L0DBH8"/>
<dbReference type="PRINTS" id="PR00747">
    <property type="entry name" value="GLYHDRLASE47"/>
</dbReference>
<dbReference type="Pfam" id="PF01532">
    <property type="entry name" value="Glyco_hydro_47"/>
    <property type="match status" value="1"/>
</dbReference>
<evidence type="ECO:0000256" key="7">
    <source>
        <dbReference type="ARBA" id="ARBA00022801"/>
    </source>
</evidence>
<dbReference type="PANTHER" id="PTHR11742:SF6">
    <property type="entry name" value="MANNOSYL-OLIGOSACCHARIDE ALPHA-1,2-MANNOSIDASE IA-RELATED"/>
    <property type="match status" value="1"/>
</dbReference>
<dbReference type="RefSeq" id="XP_013757684.1">
    <property type="nucleotide sequence ID" value="XM_013902230.1"/>
</dbReference>
<dbReference type="EC" id="3.2.1.-" evidence="21"/>
<evidence type="ECO:0000313" key="23">
    <source>
        <dbReference type="Proteomes" id="UP000054408"/>
    </source>
</evidence>
<dbReference type="GO" id="GO:0005783">
    <property type="term" value="C:endoplasmic reticulum"/>
    <property type="evidence" value="ECO:0007669"/>
    <property type="project" value="TreeGrafter"/>
</dbReference>
<evidence type="ECO:0000256" key="5">
    <source>
        <dbReference type="ARBA" id="ARBA00022692"/>
    </source>
</evidence>
<comment type="catalytic activity">
    <reaction evidence="17">
        <text>N(4)-(alpha-D-Man-(1-&gt;2)-alpha-D-Man-(1-&gt;2)-alpha-D-Man-(1-&gt;3)-[alpha-D-Man-(1-&gt;2)-alpha-D-Man-(1-&gt;3)-[alpha-D-Man-(1-&gt;2)-alpha-D-Man-(1-&gt;6)]-alpha-D-Man-(1-&gt;6)]-beta-D-Man-(1-&gt;4)-beta-D-GlcNAc-(1-&gt;4)-beta-D-GlcNAc)-L-asparaginyl-[protein] (N-glucan mannose isomer 9A1,2,3B1,2,3) + 4 H2O = N(4)-(alpha-D-Man-(1-&gt;3)-[alpha-D-Man-(1-&gt;3)-[alpha-D-Man-(1-&gt;6)]-alpha-D-Man-(1-&gt;6)]-beta-D-Man-(1-&gt;4)-beta-D-GlcNAc-(1-&gt;4)-beta-D-GlcNAc)-L-asparaginyl-[protein] (N-glucan mannose isomer 5A1,2) + 4 beta-D-mannose</text>
        <dbReference type="Rhea" id="RHEA:56008"/>
        <dbReference type="Rhea" id="RHEA-COMP:14356"/>
        <dbReference type="Rhea" id="RHEA-COMP:14367"/>
        <dbReference type="ChEBI" id="CHEBI:15377"/>
        <dbReference type="ChEBI" id="CHEBI:28563"/>
        <dbReference type="ChEBI" id="CHEBI:59087"/>
        <dbReference type="ChEBI" id="CHEBI:139493"/>
        <dbReference type="EC" id="3.2.1.113"/>
    </reaction>
</comment>
<evidence type="ECO:0000256" key="15">
    <source>
        <dbReference type="ARBA" id="ARBA00023295"/>
    </source>
</evidence>
<keyword evidence="6 19" id="KW-0479">Metal-binding</keyword>
<evidence type="ECO:0000256" key="12">
    <source>
        <dbReference type="ARBA" id="ARBA00023136"/>
    </source>
</evidence>
<dbReference type="InterPro" id="IPR036026">
    <property type="entry name" value="Seven-hairpin_glycosidases"/>
</dbReference>
<dbReference type="EMBL" id="GL349456">
    <property type="protein sequence ID" value="KNC49575.1"/>
    <property type="molecule type" value="Genomic_DNA"/>
</dbReference>
<dbReference type="AlphaFoldDB" id="A0A0L0DBH8"/>
<comment type="pathway">
    <text evidence="3">Protein modification; protein glycosylation.</text>
</comment>
<dbReference type="FunFam" id="1.50.10.10:FF:000017">
    <property type="entry name" value="alpha-1,2-Mannosidase"/>
    <property type="match status" value="1"/>
</dbReference>
<reference evidence="22 23" key="1">
    <citation type="submission" date="2010-05" db="EMBL/GenBank/DDBJ databases">
        <title>The Genome Sequence of Thecamonas trahens ATCC 50062.</title>
        <authorList>
            <consortium name="The Broad Institute Genome Sequencing Platform"/>
            <person name="Russ C."/>
            <person name="Cuomo C."/>
            <person name="Shea T."/>
            <person name="Young S.K."/>
            <person name="Zeng Q."/>
            <person name="Koehrsen M."/>
            <person name="Haas B."/>
            <person name="Borodovsky M."/>
            <person name="Guigo R."/>
            <person name="Alvarado L."/>
            <person name="Berlin A."/>
            <person name="Bochicchio J."/>
            <person name="Borenstein D."/>
            <person name="Chapman S."/>
            <person name="Chen Z."/>
            <person name="Freedman E."/>
            <person name="Gellesch M."/>
            <person name="Goldberg J."/>
            <person name="Griggs A."/>
            <person name="Gujja S."/>
            <person name="Heilman E."/>
            <person name="Heiman D."/>
            <person name="Hepburn T."/>
            <person name="Howarth C."/>
            <person name="Jen D."/>
            <person name="Larson L."/>
            <person name="Mehta T."/>
            <person name="Park D."/>
            <person name="Pearson M."/>
            <person name="Roberts A."/>
            <person name="Saif S."/>
            <person name="Shenoy N."/>
            <person name="Sisk P."/>
            <person name="Stolte C."/>
            <person name="Sykes S."/>
            <person name="Thomson T."/>
            <person name="Walk T."/>
            <person name="White J."/>
            <person name="Yandava C."/>
            <person name="Burger G."/>
            <person name="Gray M.W."/>
            <person name="Holland P.W.H."/>
            <person name="King N."/>
            <person name="Lang F.B.F."/>
            <person name="Roger A.J."/>
            <person name="Ruiz-Trillo I."/>
            <person name="Lander E."/>
            <person name="Nusbaum C."/>
        </authorList>
    </citation>
    <scope>NUCLEOTIDE SEQUENCE [LARGE SCALE GENOMIC DNA]</scope>
    <source>
        <strain evidence="22 23">ATCC 50062</strain>
    </source>
</reference>
<keyword evidence="7 21" id="KW-0378">Hydrolase</keyword>
<evidence type="ECO:0000256" key="13">
    <source>
        <dbReference type="ARBA" id="ARBA00023157"/>
    </source>
</evidence>
<dbReference type="InterPro" id="IPR050749">
    <property type="entry name" value="Glycosyl_Hydrolase_47"/>
</dbReference>
<keyword evidence="11" id="KW-0333">Golgi apparatus</keyword>
<comment type="similarity">
    <text evidence="4 21">Belongs to the glycosyl hydrolase 47 family.</text>
</comment>
<dbReference type="OMA" id="AAFKHSW"/>
<evidence type="ECO:0000256" key="17">
    <source>
        <dbReference type="ARBA" id="ARBA00048605"/>
    </source>
</evidence>
<name>A0A0L0DBH8_THETB</name>
<evidence type="ECO:0000256" key="10">
    <source>
        <dbReference type="ARBA" id="ARBA00022989"/>
    </source>
</evidence>
<keyword evidence="9" id="KW-0735">Signal-anchor</keyword>
<dbReference type="GO" id="GO:0005509">
    <property type="term" value="F:calcium ion binding"/>
    <property type="evidence" value="ECO:0007669"/>
    <property type="project" value="InterPro"/>
</dbReference>
<gene>
    <name evidence="22" type="ORF">AMSG_05611</name>
</gene>
<dbReference type="SUPFAM" id="SSF48225">
    <property type="entry name" value="Seven-hairpin glycosidases"/>
    <property type="match status" value="1"/>
</dbReference>
<evidence type="ECO:0000256" key="8">
    <source>
        <dbReference type="ARBA" id="ARBA00022837"/>
    </source>
</evidence>
<dbReference type="GO" id="GO:0000139">
    <property type="term" value="C:Golgi membrane"/>
    <property type="evidence" value="ECO:0007669"/>
    <property type="project" value="UniProtKB-SubCell"/>
</dbReference>
<comment type="cofactor">
    <cofactor evidence="1 19">
        <name>Ca(2+)</name>
        <dbReference type="ChEBI" id="CHEBI:29108"/>
    </cofactor>
</comment>
<keyword evidence="13 20" id="KW-1015">Disulfide bond</keyword>
<dbReference type="GeneID" id="25564984"/>
<feature type="active site" evidence="18">
    <location>
        <position position="345"/>
    </location>
</feature>
<keyword evidence="23" id="KW-1185">Reference proteome</keyword>
<evidence type="ECO:0000256" key="11">
    <source>
        <dbReference type="ARBA" id="ARBA00023034"/>
    </source>
</evidence>
<keyword evidence="14" id="KW-0325">Glycoprotein</keyword>
<evidence type="ECO:0000256" key="4">
    <source>
        <dbReference type="ARBA" id="ARBA00007658"/>
    </source>
</evidence>
<evidence type="ECO:0000256" key="19">
    <source>
        <dbReference type="PIRSR" id="PIRSR601382-2"/>
    </source>
</evidence>
<feature type="active site" description="Proton donor" evidence="18">
    <location>
        <position position="82"/>
    </location>
</feature>
<evidence type="ECO:0000313" key="22">
    <source>
        <dbReference type="EMBL" id="KNC49575.1"/>
    </source>
</evidence>
<dbReference type="OrthoDB" id="8118055at2759"/>
<evidence type="ECO:0000256" key="1">
    <source>
        <dbReference type="ARBA" id="ARBA00001913"/>
    </source>
</evidence>
<keyword evidence="12" id="KW-0472">Membrane</keyword>
<evidence type="ECO:0000256" key="18">
    <source>
        <dbReference type="PIRSR" id="PIRSR601382-1"/>
    </source>
</evidence>
<sequence>MRAVREAMKHAWGGYVEHAWGADDLKPVSKSASNWLGGSGATVLDALSTLHIMGLSDEFAKARGWVADVLTFDKRGFVSTFETNIRSLGGLLSAYDLSGDAVFLEKAIDLGNRLLEAFKTPTGLPNGLIDLATGQGRPQSWAAGGGILSEMGTMQLEFKVLSQRSGDDKYAKAAEKVIDLLDALPTPDGLYPLYVSLDTGTFRTNQISLGALGDSFYEYLLKQWLLTSKTEPKYRRMYDETVAGIRQHLVARSTKSGLTYVAERMGNRLVHKMDHLACFLGGMFALGAESHQLDDEVFSLGAAITETCHQLYARSPSGIAPEFVNFNAGGDDFVAGAPYYLLRPETVESMFIMWRLTHDQQYRDMGWAVFLALEKMCKVPSGGYSGLKSTLTTARTWDDAQPSYFLAETLKYLYLLFTDDSVIPLNEWVFNTEAHPLRVWDPTTA</sequence>
<keyword evidence="10" id="KW-1133">Transmembrane helix</keyword>
<evidence type="ECO:0000256" key="20">
    <source>
        <dbReference type="PIRSR" id="PIRSR601382-3"/>
    </source>
</evidence>
<dbReference type="GO" id="GO:0004571">
    <property type="term" value="F:mannosyl-oligosaccharide 1,2-alpha-mannosidase activity"/>
    <property type="evidence" value="ECO:0007669"/>
    <property type="project" value="UniProtKB-EC"/>
</dbReference>
<evidence type="ECO:0000256" key="2">
    <source>
        <dbReference type="ARBA" id="ARBA00004323"/>
    </source>
</evidence>
<keyword evidence="5" id="KW-0812">Transmembrane</keyword>
<accession>A0A0L0DBH8</accession>
<dbReference type="eggNOG" id="KOG2204">
    <property type="taxonomic scope" value="Eukaryota"/>
</dbReference>
<evidence type="ECO:0000256" key="3">
    <source>
        <dbReference type="ARBA" id="ARBA00004922"/>
    </source>
</evidence>
<dbReference type="PANTHER" id="PTHR11742">
    <property type="entry name" value="MANNOSYL-OLIGOSACCHARIDE ALPHA-1,2-MANNOSIDASE-RELATED"/>
    <property type="match status" value="1"/>
</dbReference>
<proteinExistence type="inferred from homology"/>
<dbReference type="InterPro" id="IPR001382">
    <property type="entry name" value="Glyco_hydro_47"/>
</dbReference>
<organism evidence="22 23">
    <name type="scientific">Thecamonas trahens ATCC 50062</name>
    <dbReference type="NCBI Taxonomy" id="461836"/>
    <lineage>
        <taxon>Eukaryota</taxon>
        <taxon>Apusozoa</taxon>
        <taxon>Apusomonadida</taxon>
        <taxon>Apusomonadidae</taxon>
        <taxon>Thecamonas</taxon>
    </lineage>
</organism>
<evidence type="ECO:0000256" key="21">
    <source>
        <dbReference type="RuleBase" id="RU361193"/>
    </source>
</evidence>
<dbReference type="Proteomes" id="UP000054408">
    <property type="component" value="Unassembled WGS sequence"/>
</dbReference>
<evidence type="ECO:0000256" key="16">
    <source>
        <dbReference type="ARBA" id="ARBA00047669"/>
    </source>
</evidence>
<keyword evidence="8 19" id="KW-0106">Calcium</keyword>
<feature type="binding site" evidence="19">
    <location>
        <position position="432"/>
    </location>
    <ligand>
        <name>Ca(2+)</name>
        <dbReference type="ChEBI" id="CHEBI:29108"/>
    </ligand>
</feature>